<dbReference type="EMBL" id="BAAAQM010000022">
    <property type="protein sequence ID" value="GAA1976091.1"/>
    <property type="molecule type" value="Genomic_DNA"/>
</dbReference>
<evidence type="ECO:0000313" key="3">
    <source>
        <dbReference type="Proteomes" id="UP001499854"/>
    </source>
</evidence>
<accession>A0ABN2RWC8</accession>
<evidence type="ECO:0000313" key="2">
    <source>
        <dbReference type="EMBL" id="GAA1976091.1"/>
    </source>
</evidence>
<keyword evidence="3" id="KW-1185">Reference proteome</keyword>
<dbReference type="RefSeq" id="WP_344658616.1">
    <property type="nucleotide sequence ID" value="NZ_BAAAQM010000022.1"/>
</dbReference>
<comment type="caution">
    <text evidence="2">The sequence shown here is derived from an EMBL/GenBank/DDBJ whole genome shotgun (WGS) entry which is preliminary data.</text>
</comment>
<reference evidence="2 3" key="1">
    <citation type="journal article" date="2019" name="Int. J. Syst. Evol. Microbiol.">
        <title>The Global Catalogue of Microorganisms (GCM) 10K type strain sequencing project: providing services to taxonomists for standard genome sequencing and annotation.</title>
        <authorList>
            <consortium name="The Broad Institute Genomics Platform"/>
            <consortium name="The Broad Institute Genome Sequencing Center for Infectious Disease"/>
            <person name="Wu L."/>
            <person name="Ma J."/>
        </authorList>
    </citation>
    <scope>NUCLEOTIDE SEQUENCE [LARGE SCALE GENOMIC DNA]</scope>
    <source>
        <strain evidence="2 3">JCM 16013</strain>
    </source>
</reference>
<dbReference type="Proteomes" id="UP001499854">
    <property type="component" value="Unassembled WGS sequence"/>
</dbReference>
<organism evidence="2 3">
    <name type="scientific">Catenulispora subtropica</name>
    <dbReference type="NCBI Taxonomy" id="450798"/>
    <lineage>
        <taxon>Bacteria</taxon>
        <taxon>Bacillati</taxon>
        <taxon>Actinomycetota</taxon>
        <taxon>Actinomycetes</taxon>
        <taxon>Catenulisporales</taxon>
        <taxon>Catenulisporaceae</taxon>
        <taxon>Catenulispora</taxon>
    </lineage>
</organism>
<proteinExistence type="predicted"/>
<sequence>MSSQWESTMLLRVPGQAYIRSDRLSSGRQAQDLIECASCRRSADWLIAVADDAVSDDAVEVACRCGCQWQLAVALGSVVGLAEHQPIEPRWQCLDDARLALGFGRQRERTDAGGTRRRRRPSMIVPR</sequence>
<evidence type="ECO:0000256" key="1">
    <source>
        <dbReference type="SAM" id="MobiDB-lite"/>
    </source>
</evidence>
<feature type="region of interest" description="Disordered" evidence="1">
    <location>
        <begin position="105"/>
        <end position="127"/>
    </location>
</feature>
<gene>
    <name evidence="2" type="ORF">GCM10009838_40450</name>
</gene>
<name>A0ABN2RWC8_9ACTN</name>
<protein>
    <submittedName>
        <fullName evidence="2">Uncharacterized protein</fullName>
    </submittedName>
</protein>